<dbReference type="PROSITE" id="PS51745">
    <property type="entry name" value="PB1"/>
    <property type="match status" value="1"/>
</dbReference>
<gene>
    <name evidence="7" type="ORF">GH714_012044</name>
</gene>
<dbReference type="AlphaFoldDB" id="A0A6A6MY97"/>
<comment type="subunit">
    <text evidence="1">Homodimers and heterodimers.</text>
</comment>
<dbReference type="InterPro" id="IPR044517">
    <property type="entry name" value="PHOX1-4"/>
</dbReference>
<dbReference type="SUPFAM" id="SSF48452">
    <property type="entry name" value="TPR-like"/>
    <property type="match status" value="1"/>
</dbReference>
<feature type="compositionally biased region" description="Basic residues" evidence="5">
    <location>
        <begin position="1"/>
        <end position="10"/>
    </location>
</feature>
<evidence type="ECO:0000313" key="7">
    <source>
        <dbReference type="EMBL" id="KAF2317133.1"/>
    </source>
</evidence>
<evidence type="ECO:0000313" key="8">
    <source>
        <dbReference type="Proteomes" id="UP000467840"/>
    </source>
</evidence>
<dbReference type="SMART" id="SM00666">
    <property type="entry name" value="PB1"/>
    <property type="match status" value="1"/>
</dbReference>
<name>A0A6A6MY97_HEVBR</name>
<feature type="domain" description="PB1" evidence="6">
    <location>
        <begin position="192"/>
        <end position="271"/>
    </location>
</feature>
<dbReference type="Gene3D" id="3.10.20.90">
    <property type="entry name" value="Phosphatidylinositol 3-kinase Catalytic Subunit, Chain A, domain 1"/>
    <property type="match status" value="1"/>
</dbReference>
<evidence type="ECO:0000256" key="1">
    <source>
        <dbReference type="ARBA" id="ARBA00011726"/>
    </source>
</evidence>
<feature type="region of interest" description="Disordered" evidence="5">
    <location>
        <begin position="1"/>
        <end position="28"/>
    </location>
</feature>
<reference evidence="7 8" key="1">
    <citation type="journal article" date="2020" name="Mol. Plant">
        <title>The Chromosome-Based Rubber Tree Genome Provides New Insights into Spurge Genome Evolution and Rubber Biosynthesis.</title>
        <authorList>
            <person name="Liu J."/>
            <person name="Shi C."/>
            <person name="Shi C.C."/>
            <person name="Li W."/>
            <person name="Zhang Q.J."/>
            <person name="Zhang Y."/>
            <person name="Li K."/>
            <person name="Lu H.F."/>
            <person name="Shi C."/>
            <person name="Zhu S.T."/>
            <person name="Xiao Z.Y."/>
            <person name="Nan H."/>
            <person name="Yue Y."/>
            <person name="Zhu X.G."/>
            <person name="Wu Y."/>
            <person name="Hong X.N."/>
            <person name="Fan G.Y."/>
            <person name="Tong Y."/>
            <person name="Zhang D."/>
            <person name="Mao C.L."/>
            <person name="Liu Y.L."/>
            <person name="Hao S.J."/>
            <person name="Liu W.Q."/>
            <person name="Lv M.Q."/>
            <person name="Zhang H.B."/>
            <person name="Liu Y."/>
            <person name="Hu-Tang G.R."/>
            <person name="Wang J.P."/>
            <person name="Wang J.H."/>
            <person name="Sun Y.H."/>
            <person name="Ni S.B."/>
            <person name="Chen W.B."/>
            <person name="Zhang X.C."/>
            <person name="Jiao Y.N."/>
            <person name="Eichler E.E."/>
            <person name="Li G.H."/>
            <person name="Liu X."/>
            <person name="Gao L.Z."/>
        </authorList>
    </citation>
    <scope>NUCLEOTIDE SEQUENCE [LARGE SCALE GENOMIC DNA]</scope>
    <source>
        <strain evidence="8">cv. GT1</strain>
        <tissue evidence="7">Leaf</tissue>
    </source>
</reference>
<dbReference type="SMART" id="SM00028">
    <property type="entry name" value="TPR"/>
    <property type="match status" value="3"/>
</dbReference>
<dbReference type="InterPro" id="IPR011990">
    <property type="entry name" value="TPR-like_helical_dom_sf"/>
</dbReference>
<evidence type="ECO:0000259" key="6">
    <source>
        <dbReference type="PROSITE" id="PS51745"/>
    </source>
</evidence>
<dbReference type="InterPro" id="IPR000270">
    <property type="entry name" value="PB1_dom"/>
</dbReference>
<sequence>MGKQSGKNKKQAAGQADAVDSNLKLNSPKANDKDAAVLISMSQELKEEGNRLFQKRNHEGAMMKYEKAIKLLPRNHIDVSYLRSNMAACYMQMGLNEYPRAIHECNLALEVTPKYGKALLKRARCYEALNRLDLALKDVTMVLKMEPNNVMAIEIAERVKQALEQKGLRVNDTTEDKVVIEKQISGAKEEPKKTVKLIFGEDIRWAQLPLNCSLLQVREVISDRFPGSGPVLIKYRDQEGDLVTITTDEELRWAEASAESQASIRLYLVKVNPQQCLFFGKLNNEELHEMGLEKKFSRVNGNMEKGKETENGSCHIDEWILEFAKLFKEHGGLMLMHTLSS</sequence>
<dbReference type="InterPro" id="IPR019734">
    <property type="entry name" value="TPR_rpt"/>
</dbReference>
<dbReference type="Proteomes" id="UP000467840">
    <property type="component" value="Chromosome 6"/>
</dbReference>
<dbReference type="Gene3D" id="1.25.40.10">
    <property type="entry name" value="Tetratricopeptide repeat domain"/>
    <property type="match status" value="1"/>
</dbReference>
<dbReference type="SUPFAM" id="SSF54277">
    <property type="entry name" value="CAD &amp; PB1 domains"/>
    <property type="match status" value="1"/>
</dbReference>
<accession>A0A6A6MY97</accession>
<evidence type="ECO:0000256" key="4">
    <source>
        <dbReference type="PROSITE-ProRule" id="PRU00339"/>
    </source>
</evidence>
<keyword evidence="2" id="KW-0677">Repeat</keyword>
<dbReference type="CDD" id="cd05992">
    <property type="entry name" value="PB1"/>
    <property type="match status" value="1"/>
</dbReference>
<comment type="caution">
    <text evidence="7">The sequence shown here is derived from an EMBL/GenBank/DDBJ whole genome shotgun (WGS) entry which is preliminary data.</text>
</comment>
<dbReference type="Pfam" id="PF00564">
    <property type="entry name" value="PB1"/>
    <property type="match status" value="1"/>
</dbReference>
<dbReference type="PANTHER" id="PTHR46183">
    <property type="entry name" value="PROTEIN CLMP1"/>
    <property type="match status" value="1"/>
</dbReference>
<keyword evidence="3 4" id="KW-0802">TPR repeat</keyword>
<dbReference type="PROSITE" id="PS50005">
    <property type="entry name" value="TPR"/>
    <property type="match status" value="2"/>
</dbReference>
<evidence type="ECO:0000256" key="5">
    <source>
        <dbReference type="SAM" id="MobiDB-lite"/>
    </source>
</evidence>
<evidence type="ECO:0000256" key="2">
    <source>
        <dbReference type="ARBA" id="ARBA00022737"/>
    </source>
</evidence>
<organism evidence="7 8">
    <name type="scientific">Hevea brasiliensis</name>
    <name type="common">Para rubber tree</name>
    <name type="synonym">Siphonia brasiliensis</name>
    <dbReference type="NCBI Taxonomy" id="3981"/>
    <lineage>
        <taxon>Eukaryota</taxon>
        <taxon>Viridiplantae</taxon>
        <taxon>Streptophyta</taxon>
        <taxon>Embryophyta</taxon>
        <taxon>Tracheophyta</taxon>
        <taxon>Spermatophyta</taxon>
        <taxon>Magnoliopsida</taxon>
        <taxon>eudicotyledons</taxon>
        <taxon>Gunneridae</taxon>
        <taxon>Pentapetalae</taxon>
        <taxon>rosids</taxon>
        <taxon>fabids</taxon>
        <taxon>Malpighiales</taxon>
        <taxon>Euphorbiaceae</taxon>
        <taxon>Crotonoideae</taxon>
        <taxon>Micrandreae</taxon>
        <taxon>Hevea</taxon>
    </lineage>
</organism>
<evidence type="ECO:0000256" key="3">
    <source>
        <dbReference type="ARBA" id="ARBA00022803"/>
    </source>
</evidence>
<keyword evidence="8" id="KW-1185">Reference proteome</keyword>
<proteinExistence type="predicted"/>
<dbReference type="PANTHER" id="PTHR46183:SF16">
    <property type="entry name" value="PROTEIN PHOX3"/>
    <property type="match status" value="1"/>
</dbReference>
<dbReference type="InterPro" id="IPR053793">
    <property type="entry name" value="PB1-like"/>
</dbReference>
<feature type="repeat" description="TPR" evidence="4">
    <location>
        <begin position="42"/>
        <end position="75"/>
    </location>
</feature>
<dbReference type="EMBL" id="JAAGAX010000004">
    <property type="protein sequence ID" value="KAF2317133.1"/>
    <property type="molecule type" value="Genomic_DNA"/>
</dbReference>
<feature type="repeat" description="TPR" evidence="4">
    <location>
        <begin position="116"/>
        <end position="149"/>
    </location>
</feature>
<protein>
    <recommendedName>
        <fullName evidence="6">PB1 domain-containing protein</fullName>
    </recommendedName>
</protein>